<keyword evidence="1" id="KW-0812">Transmembrane</keyword>
<comment type="caution">
    <text evidence="2">The sequence shown here is derived from an EMBL/GenBank/DDBJ whole genome shotgun (WGS) entry which is preliminary data.</text>
</comment>
<accession>U1LT62</accession>
<dbReference type="EMBL" id="ASHR01000006">
    <property type="protein sequence ID" value="ERG65292.1"/>
    <property type="molecule type" value="Genomic_DNA"/>
</dbReference>
<evidence type="ECO:0000256" key="1">
    <source>
        <dbReference type="SAM" id="Phobius"/>
    </source>
</evidence>
<evidence type="ECO:0000313" key="2">
    <source>
        <dbReference type="EMBL" id="ERG65292.1"/>
    </source>
</evidence>
<feature type="transmembrane region" description="Helical" evidence="1">
    <location>
        <begin position="6"/>
        <end position="23"/>
    </location>
</feature>
<protein>
    <recommendedName>
        <fullName evidence="4">Lycopene cyclase domain-containing protein</fullName>
    </recommendedName>
</protein>
<dbReference type="RefSeq" id="WP_021009546.1">
    <property type="nucleotide sequence ID" value="NZ_ASHR01000006.1"/>
</dbReference>
<evidence type="ECO:0000313" key="3">
    <source>
        <dbReference type="Proteomes" id="UP000016462"/>
    </source>
</evidence>
<gene>
    <name evidence="2" type="ORF">L332_12685</name>
</gene>
<keyword evidence="1" id="KW-0472">Membrane</keyword>
<dbReference type="AlphaFoldDB" id="U1LT62"/>
<proteinExistence type="predicted"/>
<dbReference type="Proteomes" id="UP000016462">
    <property type="component" value="Unassembled WGS sequence"/>
</dbReference>
<feature type="transmembrane region" description="Helical" evidence="1">
    <location>
        <begin position="80"/>
        <end position="101"/>
    </location>
</feature>
<keyword evidence="3" id="KW-1185">Reference proteome</keyword>
<evidence type="ECO:0008006" key="4">
    <source>
        <dbReference type="Google" id="ProtNLM"/>
    </source>
</evidence>
<reference evidence="2 3" key="1">
    <citation type="journal article" date="2013" name="Genome Announc.">
        <title>First draft genome sequence from a member of the genus agrococcus, isolated from modern microbialites.</title>
        <authorList>
            <person name="White R.A.III."/>
            <person name="Grassa C.J."/>
            <person name="Suttle C.A."/>
        </authorList>
    </citation>
    <scope>NUCLEOTIDE SEQUENCE [LARGE SCALE GENOMIC DNA]</scope>
    <source>
        <strain evidence="2 3">RW1</strain>
    </source>
</reference>
<organism evidence="2 3">
    <name type="scientific">Agrococcus pavilionensis RW1</name>
    <dbReference type="NCBI Taxonomy" id="1330458"/>
    <lineage>
        <taxon>Bacteria</taxon>
        <taxon>Bacillati</taxon>
        <taxon>Actinomycetota</taxon>
        <taxon>Actinomycetes</taxon>
        <taxon>Micrococcales</taxon>
        <taxon>Microbacteriaceae</taxon>
        <taxon>Agrococcus</taxon>
    </lineage>
</organism>
<name>U1LT62_9MICO</name>
<keyword evidence="1" id="KW-1133">Transmembrane helix</keyword>
<sequence>MSFVYLGAIVVSAFCVGLLDARWRLALFADPLRALGAVAGTAAVLLITDLACIATGNFRLGASPWMTGFEVLPHLPIEELFFIAFLAYVSLVAFAAGERLLASRRARVEERA</sequence>
<feature type="transmembrane region" description="Helical" evidence="1">
    <location>
        <begin position="35"/>
        <end position="60"/>
    </location>
</feature>